<evidence type="ECO:0000256" key="4">
    <source>
        <dbReference type="ARBA" id="ARBA00022692"/>
    </source>
</evidence>
<keyword evidence="3" id="KW-1003">Cell membrane</keyword>
<keyword evidence="4 7" id="KW-0812">Transmembrane</keyword>
<feature type="transmembrane region" description="Helical" evidence="7">
    <location>
        <begin position="178"/>
        <end position="196"/>
    </location>
</feature>
<evidence type="ECO:0000256" key="7">
    <source>
        <dbReference type="SAM" id="Phobius"/>
    </source>
</evidence>
<proteinExistence type="inferred from homology"/>
<evidence type="ECO:0000259" key="8">
    <source>
        <dbReference type="Pfam" id="PF00482"/>
    </source>
</evidence>
<dbReference type="EMBL" id="SNSQ01000041">
    <property type="protein sequence ID" value="TEU40106.1"/>
    <property type="molecule type" value="Genomic_DNA"/>
</dbReference>
<evidence type="ECO:0000313" key="9">
    <source>
        <dbReference type="EMBL" id="TEU40106.1"/>
    </source>
</evidence>
<accession>A0AAX2RIT8</accession>
<protein>
    <recommendedName>
        <fullName evidence="8">Type II secretion system protein GspF domain-containing protein</fullName>
    </recommendedName>
</protein>
<organism evidence="9 10">
    <name type="scientific">Burkholderia cepacia</name>
    <name type="common">Pseudomonas cepacia</name>
    <dbReference type="NCBI Taxonomy" id="292"/>
    <lineage>
        <taxon>Bacteria</taxon>
        <taxon>Pseudomonadati</taxon>
        <taxon>Pseudomonadota</taxon>
        <taxon>Betaproteobacteria</taxon>
        <taxon>Burkholderiales</taxon>
        <taxon>Burkholderiaceae</taxon>
        <taxon>Burkholderia</taxon>
        <taxon>Burkholderia cepacia complex</taxon>
    </lineage>
</organism>
<dbReference type="AlphaFoldDB" id="A0AAX2RIT8"/>
<comment type="caution">
    <text evidence="9">The sequence shown here is derived from an EMBL/GenBank/DDBJ whole genome shotgun (WGS) entry which is preliminary data.</text>
</comment>
<evidence type="ECO:0000256" key="5">
    <source>
        <dbReference type="ARBA" id="ARBA00022989"/>
    </source>
</evidence>
<sequence>MSTWLLAMRLDVLWRPQMPKVDGLKGQLLNALGLGRGGQRMPQKTLSRKRTGWWGRISDAADRKAFNWATREALYDHLATQNGNGVSVEDALDGFAAIMLKRKRRSSAALVANVARRMREGMPLRKAIAIAVPRDEQAIIAGGEMSGKLGIALDLLISSHDRVDAVLRAYKAAAIRPVMYLAMTYGVMWAVGEYVMPSIIQGLPESKVQGMGIVMYKAADFSQSWWSIVPPLLCAAAFYAIRWSFPRWIGPKRIKAESYFPYSFYRDIEGYKWLSTFSGMVEAGITDVHALAHQMATASPWLRERLWHIRYRMTDGGKNLSQALEEPGAGGKLPPFEFPNPTIVDRIRSIAGFKDFSAKVSRLTERWALQIEREALSKARKSGFYAEMAMYALMGFLMYAINGVTTQLGAIGGT</sequence>
<dbReference type="PANTHER" id="PTHR30012">
    <property type="entry name" value="GENERAL SECRETION PATHWAY PROTEIN"/>
    <property type="match status" value="1"/>
</dbReference>
<dbReference type="Proteomes" id="UP000298234">
    <property type="component" value="Unassembled WGS sequence"/>
</dbReference>
<gene>
    <name evidence="9" type="ORF">E3D37_29605</name>
</gene>
<evidence type="ECO:0000313" key="10">
    <source>
        <dbReference type="Proteomes" id="UP000298234"/>
    </source>
</evidence>
<dbReference type="Gene3D" id="1.20.81.30">
    <property type="entry name" value="Type II secretion system (T2SS), domain F"/>
    <property type="match status" value="1"/>
</dbReference>
<comment type="similarity">
    <text evidence="2">Belongs to the GSP F family.</text>
</comment>
<evidence type="ECO:0000256" key="3">
    <source>
        <dbReference type="ARBA" id="ARBA00022475"/>
    </source>
</evidence>
<comment type="subcellular location">
    <subcellularLocation>
        <location evidence="1">Cell membrane</location>
        <topology evidence="1">Multi-pass membrane protein</topology>
    </subcellularLocation>
</comment>
<name>A0AAX2RIT8_BURCE</name>
<dbReference type="Pfam" id="PF00482">
    <property type="entry name" value="T2SSF"/>
    <property type="match status" value="1"/>
</dbReference>
<dbReference type="InterPro" id="IPR003004">
    <property type="entry name" value="GspF/PilC"/>
</dbReference>
<evidence type="ECO:0000256" key="1">
    <source>
        <dbReference type="ARBA" id="ARBA00004651"/>
    </source>
</evidence>
<evidence type="ECO:0000256" key="6">
    <source>
        <dbReference type="ARBA" id="ARBA00023136"/>
    </source>
</evidence>
<evidence type="ECO:0000256" key="2">
    <source>
        <dbReference type="ARBA" id="ARBA00005745"/>
    </source>
</evidence>
<dbReference type="GO" id="GO:0005886">
    <property type="term" value="C:plasma membrane"/>
    <property type="evidence" value="ECO:0007669"/>
    <property type="project" value="UniProtKB-SubCell"/>
</dbReference>
<feature type="transmembrane region" description="Helical" evidence="7">
    <location>
        <begin position="383"/>
        <end position="401"/>
    </location>
</feature>
<dbReference type="InterPro" id="IPR018076">
    <property type="entry name" value="T2SS_GspF_dom"/>
</dbReference>
<keyword evidence="6 7" id="KW-0472">Membrane</keyword>
<keyword evidence="5 7" id="KW-1133">Transmembrane helix</keyword>
<feature type="transmembrane region" description="Helical" evidence="7">
    <location>
        <begin position="225"/>
        <end position="245"/>
    </location>
</feature>
<dbReference type="InterPro" id="IPR042094">
    <property type="entry name" value="T2SS_GspF_sf"/>
</dbReference>
<feature type="domain" description="Type II secretion system protein GspF" evidence="8">
    <location>
        <begin position="75"/>
        <end position="197"/>
    </location>
</feature>
<reference evidence="9 10" key="1">
    <citation type="submission" date="2019-03" db="EMBL/GenBank/DDBJ databases">
        <title>Burkholderia cepacia outbreak.</title>
        <authorList>
            <person name="Farzana R."/>
            <person name="Walsh T.R."/>
        </authorList>
    </citation>
    <scope>NUCLEOTIDE SEQUENCE [LARGE SCALE GENOMIC DNA]</scope>
    <source>
        <strain evidence="10">d13</strain>
    </source>
</reference>
<dbReference type="PANTHER" id="PTHR30012:SF0">
    <property type="entry name" value="TYPE II SECRETION SYSTEM PROTEIN F-RELATED"/>
    <property type="match status" value="1"/>
</dbReference>